<dbReference type="EMBL" id="MT144014">
    <property type="protein sequence ID" value="QJA46525.1"/>
    <property type="molecule type" value="Genomic_DNA"/>
</dbReference>
<name>A0A6H1ZGX6_9ZZZZ</name>
<protein>
    <submittedName>
        <fullName evidence="1">Uncharacterized protein</fullName>
    </submittedName>
</protein>
<sequence length="60" mass="6081">MEEGPVGEVFGGPCFPSADACFLEDVRCDAPGSFTALGGGVLVRQGQDFGDVHGGIHTVA</sequence>
<accession>A0A6H1ZGX6</accession>
<reference evidence="1" key="1">
    <citation type="submission" date="2020-03" db="EMBL/GenBank/DDBJ databases">
        <title>The deep terrestrial virosphere.</title>
        <authorList>
            <person name="Holmfeldt K."/>
            <person name="Nilsson E."/>
            <person name="Simone D."/>
            <person name="Lopez-Fernandez M."/>
            <person name="Wu X."/>
            <person name="de Brujin I."/>
            <person name="Lundin D."/>
            <person name="Andersson A."/>
            <person name="Bertilsson S."/>
            <person name="Dopson M."/>
        </authorList>
    </citation>
    <scope>NUCLEOTIDE SEQUENCE</scope>
    <source>
        <strain evidence="1">TM448A00447</strain>
    </source>
</reference>
<evidence type="ECO:0000313" key="1">
    <source>
        <dbReference type="EMBL" id="QJA46525.1"/>
    </source>
</evidence>
<gene>
    <name evidence="1" type="ORF">TM448A00447_0002</name>
</gene>
<dbReference type="AlphaFoldDB" id="A0A6H1ZGX6"/>
<organism evidence="1">
    <name type="scientific">viral metagenome</name>
    <dbReference type="NCBI Taxonomy" id="1070528"/>
    <lineage>
        <taxon>unclassified sequences</taxon>
        <taxon>metagenomes</taxon>
        <taxon>organismal metagenomes</taxon>
    </lineage>
</organism>
<proteinExistence type="predicted"/>